<dbReference type="Gene3D" id="3.10.180.10">
    <property type="entry name" value="2,3-Dihydroxybiphenyl 1,2-Dioxygenase, domain 1"/>
    <property type="match status" value="1"/>
</dbReference>
<dbReference type="PANTHER" id="PTHR36437:SF2">
    <property type="entry name" value="GLYOXALASE_BLEOMYCIN RESISTANCE PROTEIN_DIOXYGENASE"/>
    <property type="match status" value="1"/>
</dbReference>
<dbReference type="AlphaFoldDB" id="A0A0K2ALG7"/>
<reference evidence="3" key="1">
    <citation type="journal article" date="2015" name="J. Biotechnol.">
        <title>Complete genome sequence of Streptomyces ambofaciens ATCC 23877, the spiramycin producer.</title>
        <authorList>
            <person name="Thibessard A."/>
            <person name="Haas D."/>
            <person name="Gerbaud C."/>
            <person name="Aigle B."/>
            <person name="Lautru S."/>
            <person name="Pernodet J.L."/>
            <person name="Leblond P."/>
        </authorList>
    </citation>
    <scope>NUCLEOTIDE SEQUENCE [LARGE SCALE GENOMIC DNA]</scope>
    <source>
        <strain evidence="3">ATCC 23877 / 3486 / DSM 40053 / JCM 4204 / NBRC 12836 / NRRL B-2516</strain>
    </source>
</reference>
<dbReference type="Pfam" id="PF00903">
    <property type="entry name" value="Glyoxalase"/>
    <property type="match status" value="1"/>
</dbReference>
<dbReference type="STRING" id="1889.SAM40697_0533"/>
<dbReference type="InterPro" id="IPR004360">
    <property type="entry name" value="Glyas_Fos-R_dOase_dom"/>
</dbReference>
<dbReference type="SUPFAM" id="SSF54593">
    <property type="entry name" value="Glyoxalase/Bleomycin resistance protein/Dihydroxybiphenyl dioxygenase"/>
    <property type="match status" value="1"/>
</dbReference>
<gene>
    <name evidence="2" type="ORF">SAM23877_0643</name>
</gene>
<dbReference type="CDD" id="cd07263">
    <property type="entry name" value="VOC_like"/>
    <property type="match status" value="1"/>
</dbReference>
<dbReference type="Proteomes" id="UP000061018">
    <property type="component" value="Chromosome"/>
</dbReference>
<name>A0A0K2ALG7_STRA7</name>
<accession>A0A0K2ALG7</accession>
<dbReference type="InterPro" id="IPR037523">
    <property type="entry name" value="VOC_core"/>
</dbReference>
<dbReference type="InterPro" id="IPR029068">
    <property type="entry name" value="Glyas_Bleomycin-R_OHBP_Dase"/>
</dbReference>
<evidence type="ECO:0000259" key="1">
    <source>
        <dbReference type="PROSITE" id="PS51819"/>
    </source>
</evidence>
<dbReference type="PROSITE" id="PS51819">
    <property type="entry name" value="VOC"/>
    <property type="match status" value="1"/>
</dbReference>
<protein>
    <recommendedName>
        <fullName evidence="1">VOC domain-containing protein</fullName>
    </recommendedName>
</protein>
<evidence type="ECO:0000313" key="2">
    <source>
        <dbReference type="EMBL" id="AKZ53692.1"/>
    </source>
</evidence>
<dbReference type="KEGG" id="samb:SAM23877_0643"/>
<sequence>MAPARRTGRELPMRIHLTSVFVDDQAEALRFYTEVLGFVKKHDVPLGEKDRWLTVVSPEEPGGTELLLEPAGHPAARTYRDALVKDGIPLAQFAVGDVRAEFERLRGHGVHFTQEPLEMGPVTTAVFDDTCGNLIQIATQAQ</sequence>
<evidence type="ECO:0000313" key="3">
    <source>
        <dbReference type="Proteomes" id="UP000061018"/>
    </source>
</evidence>
<dbReference type="EMBL" id="CP012382">
    <property type="protein sequence ID" value="AKZ53692.1"/>
    <property type="molecule type" value="Genomic_DNA"/>
</dbReference>
<feature type="domain" description="VOC" evidence="1">
    <location>
        <begin position="14"/>
        <end position="140"/>
    </location>
</feature>
<proteinExistence type="predicted"/>
<organism evidence="2 3">
    <name type="scientific">Streptomyces ambofaciens (strain ATCC 23877 / 3486 / DSM 40053 / JCM 4204 / NBRC 12836 / NRRL B-2516)</name>
    <dbReference type="NCBI Taxonomy" id="278992"/>
    <lineage>
        <taxon>Bacteria</taxon>
        <taxon>Bacillati</taxon>
        <taxon>Actinomycetota</taxon>
        <taxon>Actinomycetes</taxon>
        <taxon>Kitasatosporales</taxon>
        <taxon>Streptomycetaceae</taxon>
        <taxon>Streptomyces</taxon>
    </lineage>
</organism>
<dbReference type="PANTHER" id="PTHR36437">
    <property type="entry name" value="GLYOXALASE/BLEOMYCIN RESISTANCE PROTEIN/DIOXYGENASE"/>
    <property type="match status" value="1"/>
</dbReference>